<proteinExistence type="predicted"/>
<accession>A0A0L0G0E1</accession>
<feature type="compositionally biased region" description="Basic and acidic residues" evidence="1">
    <location>
        <begin position="146"/>
        <end position="155"/>
    </location>
</feature>
<dbReference type="GeneID" id="25905892"/>
<organism evidence="2 3">
    <name type="scientific">Sphaeroforma arctica JP610</name>
    <dbReference type="NCBI Taxonomy" id="667725"/>
    <lineage>
        <taxon>Eukaryota</taxon>
        <taxon>Ichthyosporea</taxon>
        <taxon>Ichthyophonida</taxon>
        <taxon>Sphaeroforma</taxon>
    </lineage>
</organism>
<reference evidence="2 3" key="1">
    <citation type="submission" date="2011-02" db="EMBL/GenBank/DDBJ databases">
        <title>The Genome Sequence of Sphaeroforma arctica JP610.</title>
        <authorList>
            <consortium name="The Broad Institute Genome Sequencing Platform"/>
            <person name="Russ C."/>
            <person name="Cuomo C."/>
            <person name="Young S.K."/>
            <person name="Zeng Q."/>
            <person name="Gargeya S."/>
            <person name="Alvarado L."/>
            <person name="Berlin A."/>
            <person name="Chapman S.B."/>
            <person name="Chen Z."/>
            <person name="Freedman E."/>
            <person name="Gellesch M."/>
            <person name="Goldberg J."/>
            <person name="Griggs A."/>
            <person name="Gujja S."/>
            <person name="Heilman E."/>
            <person name="Heiman D."/>
            <person name="Howarth C."/>
            <person name="Mehta T."/>
            <person name="Neiman D."/>
            <person name="Pearson M."/>
            <person name="Roberts A."/>
            <person name="Saif S."/>
            <person name="Shea T."/>
            <person name="Shenoy N."/>
            <person name="Sisk P."/>
            <person name="Stolte C."/>
            <person name="Sykes S."/>
            <person name="White J."/>
            <person name="Yandava C."/>
            <person name="Burger G."/>
            <person name="Gray M.W."/>
            <person name="Holland P.W.H."/>
            <person name="King N."/>
            <person name="Lang F.B.F."/>
            <person name="Roger A.J."/>
            <person name="Ruiz-Trillo I."/>
            <person name="Haas B."/>
            <person name="Nusbaum C."/>
            <person name="Birren B."/>
        </authorList>
    </citation>
    <scope>NUCLEOTIDE SEQUENCE [LARGE SCALE GENOMIC DNA]</scope>
    <source>
        <strain evidence="2 3">JP610</strain>
    </source>
</reference>
<feature type="compositionally biased region" description="Polar residues" evidence="1">
    <location>
        <begin position="156"/>
        <end position="168"/>
    </location>
</feature>
<evidence type="ECO:0000313" key="3">
    <source>
        <dbReference type="Proteomes" id="UP000054560"/>
    </source>
</evidence>
<evidence type="ECO:0000313" key="2">
    <source>
        <dbReference type="EMBL" id="KNC82324.1"/>
    </source>
</evidence>
<feature type="region of interest" description="Disordered" evidence="1">
    <location>
        <begin position="58"/>
        <end position="168"/>
    </location>
</feature>
<dbReference type="AlphaFoldDB" id="A0A0L0G0E1"/>
<feature type="compositionally biased region" description="Basic and acidic residues" evidence="1">
    <location>
        <begin position="211"/>
        <end position="222"/>
    </location>
</feature>
<keyword evidence="3" id="KW-1185">Reference proteome</keyword>
<feature type="region of interest" description="Disordered" evidence="1">
    <location>
        <begin position="184"/>
        <end position="222"/>
    </location>
</feature>
<dbReference type="EMBL" id="KQ241937">
    <property type="protein sequence ID" value="KNC82324.1"/>
    <property type="molecule type" value="Genomic_DNA"/>
</dbReference>
<dbReference type="Proteomes" id="UP000054560">
    <property type="component" value="Unassembled WGS sequence"/>
</dbReference>
<feature type="compositionally biased region" description="Basic and acidic residues" evidence="1">
    <location>
        <begin position="130"/>
        <end position="139"/>
    </location>
</feature>
<sequence>MIPFYSPPLKGGVWALCWRTLNLWLNPPWEDLERLFLKVVSDKVVGVTVCCIGFRQDNASDKGETTPSREKSPEERARGPNIASTLKLAFTKPRSEIQGVSKDTPANPYKESQKEVSLIAVEDYEPQRVPPKEHEEEKSSNSQPESKSKPTESTRRSMLTAENTELKNQLSALKQSLAIEHVDRMYGSGENPERFHEHLSPGTTKALQKWTECKLEKPPSKR</sequence>
<gene>
    <name evidence="2" type="ORF">SARC_05388</name>
</gene>
<dbReference type="RefSeq" id="XP_014156226.1">
    <property type="nucleotide sequence ID" value="XM_014300751.1"/>
</dbReference>
<name>A0A0L0G0E1_9EUKA</name>
<feature type="compositionally biased region" description="Basic and acidic residues" evidence="1">
    <location>
        <begin position="58"/>
        <end position="78"/>
    </location>
</feature>
<protein>
    <submittedName>
        <fullName evidence="2">Uncharacterized protein</fullName>
    </submittedName>
</protein>
<evidence type="ECO:0000256" key="1">
    <source>
        <dbReference type="SAM" id="MobiDB-lite"/>
    </source>
</evidence>